<feature type="region of interest" description="Disordered" evidence="1">
    <location>
        <begin position="328"/>
        <end position="347"/>
    </location>
</feature>
<feature type="region of interest" description="Disordered" evidence="1">
    <location>
        <begin position="1"/>
        <end position="33"/>
    </location>
</feature>
<evidence type="ECO:0000256" key="1">
    <source>
        <dbReference type="SAM" id="MobiDB-lite"/>
    </source>
</evidence>
<dbReference type="AlphaFoldDB" id="A0A0D3ATR8"/>
<dbReference type="HOGENOM" id="CLU_023148_0_0_1"/>
<dbReference type="EnsemblPlants" id="Bo2g119280.1">
    <property type="protein sequence ID" value="Bo2g119280.1"/>
    <property type="gene ID" value="Bo2g119280"/>
</dbReference>
<name>A0A0D3ATR8_BRAOL</name>
<feature type="compositionally biased region" description="Basic and acidic residues" evidence="1">
    <location>
        <begin position="328"/>
        <end position="339"/>
    </location>
</feature>
<evidence type="ECO:0000313" key="3">
    <source>
        <dbReference type="Proteomes" id="UP000032141"/>
    </source>
</evidence>
<accession>A0A0D3ATR8</accession>
<evidence type="ECO:0000313" key="2">
    <source>
        <dbReference type="EnsemblPlants" id="Bo2g119280.1"/>
    </source>
</evidence>
<feature type="region of interest" description="Disordered" evidence="1">
    <location>
        <begin position="50"/>
        <end position="109"/>
    </location>
</feature>
<reference evidence="2" key="2">
    <citation type="submission" date="2015-03" db="UniProtKB">
        <authorList>
            <consortium name="EnsemblPlants"/>
        </authorList>
    </citation>
    <scope>IDENTIFICATION</scope>
</reference>
<proteinExistence type="predicted"/>
<organism evidence="2 3">
    <name type="scientific">Brassica oleracea var. oleracea</name>
    <dbReference type="NCBI Taxonomy" id="109376"/>
    <lineage>
        <taxon>Eukaryota</taxon>
        <taxon>Viridiplantae</taxon>
        <taxon>Streptophyta</taxon>
        <taxon>Embryophyta</taxon>
        <taxon>Tracheophyta</taxon>
        <taxon>Spermatophyta</taxon>
        <taxon>Magnoliopsida</taxon>
        <taxon>eudicotyledons</taxon>
        <taxon>Gunneridae</taxon>
        <taxon>Pentapetalae</taxon>
        <taxon>rosids</taxon>
        <taxon>malvids</taxon>
        <taxon>Brassicales</taxon>
        <taxon>Brassicaceae</taxon>
        <taxon>Brassiceae</taxon>
        <taxon>Brassica</taxon>
    </lineage>
</organism>
<dbReference type="eggNOG" id="KOG0017">
    <property type="taxonomic scope" value="Eukaryota"/>
</dbReference>
<sequence>MSTNDTDNVQNPLNRGSGTDLPPPAADVSTANAPANAAALGEFKKMYATFEKGRRQTSKEDQKPIHSGKLSVRQTNDRRGGQEELAEKQTELTRSKHRQAQKSAGETSDIHDLRDYITKTAAEVKAVKSQIHHATSVAPEIDRLLEGARKTPFTTRISDMRREDEPLREFISRFKLVMSRVSGISDKVAIDALRKALWYKLKFRKWISLDKPRTIQDALHKATDCIMIEEDADPKTKKKNPRNDKYVHHEGEDLQGAHNYAIGSDQGRTMGNTWTRNQGYDENTFCEFHRSRGHSTTNCKVLGARLAAKLLAGKLSEVISVKDLILETDRPSKLDRNPSAERSPQRN</sequence>
<dbReference type="Proteomes" id="UP000032141">
    <property type="component" value="Chromosome C2"/>
</dbReference>
<feature type="compositionally biased region" description="Basic and acidic residues" evidence="1">
    <location>
        <begin position="75"/>
        <end position="94"/>
    </location>
</feature>
<evidence type="ECO:0008006" key="4">
    <source>
        <dbReference type="Google" id="ProtNLM"/>
    </source>
</evidence>
<feature type="compositionally biased region" description="Polar residues" evidence="1">
    <location>
        <begin position="1"/>
        <end position="17"/>
    </location>
</feature>
<feature type="compositionally biased region" description="Basic and acidic residues" evidence="1">
    <location>
        <begin position="51"/>
        <end position="64"/>
    </location>
</feature>
<reference evidence="2 3" key="1">
    <citation type="journal article" date="2014" name="Genome Biol.">
        <title>Transcriptome and methylome profiling reveals relics of genome dominance in the mesopolyploid Brassica oleracea.</title>
        <authorList>
            <person name="Parkin I.A."/>
            <person name="Koh C."/>
            <person name="Tang H."/>
            <person name="Robinson S.J."/>
            <person name="Kagale S."/>
            <person name="Clarke W.E."/>
            <person name="Town C.D."/>
            <person name="Nixon J."/>
            <person name="Krishnakumar V."/>
            <person name="Bidwell S.L."/>
            <person name="Denoeud F."/>
            <person name="Belcram H."/>
            <person name="Links M.G."/>
            <person name="Just J."/>
            <person name="Clarke C."/>
            <person name="Bender T."/>
            <person name="Huebert T."/>
            <person name="Mason A.S."/>
            <person name="Pires J.C."/>
            <person name="Barker G."/>
            <person name="Moore J."/>
            <person name="Walley P.G."/>
            <person name="Manoli S."/>
            <person name="Batley J."/>
            <person name="Edwards D."/>
            <person name="Nelson M.N."/>
            <person name="Wang X."/>
            <person name="Paterson A.H."/>
            <person name="King G."/>
            <person name="Bancroft I."/>
            <person name="Chalhoub B."/>
            <person name="Sharpe A.G."/>
        </authorList>
    </citation>
    <scope>NUCLEOTIDE SEQUENCE</scope>
    <source>
        <strain evidence="2 3">cv. TO1000</strain>
    </source>
</reference>
<protein>
    <recommendedName>
        <fullName evidence="4">Retrotransposon gag domain-containing protein</fullName>
    </recommendedName>
</protein>
<keyword evidence="3" id="KW-1185">Reference proteome</keyword>
<dbReference type="Gramene" id="Bo2g119280.1">
    <property type="protein sequence ID" value="Bo2g119280.1"/>
    <property type="gene ID" value="Bo2g119280"/>
</dbReference>